<evidence type="ECO:0000313" key="2">
    <source>
        <dbReference type="Proteomes" id="UP000012138"/>
    </source>
</evidence>
<sequence>MEFTFEFKQTNSISFYKKLESNRSKNKLLMKKRNKIVFNVLVLLLNYCVSIPKSSDVRQLKKTAKQN</sequence>
<gene>
    <name evidence="1" type="ORF">LEP1GSC024_0617</name>
</gene>
<name>M6YLA6_9LEPT</name>
<dbReference type="Proteomes" id="UP000012138">
    <property type="component" value="Unassembled WGS sequence"/>
</dbReference>
<dbReference type="AlphaFoldDB" id="M6YLA6"/>
<evidence type="ECO:0000313" key="1">
    <source>
        <dbReference type="EMBL" id="EMO87128.1"/>
    </source>
</evidence>
<comment type="caution">
    <text evidence="1">The sequence shown here is derived from an EMBL/GenBank/DDBJ whole genome shotgun (WGS) entry which is preliminary data.</text>
</comment>
<reference evidence="1 2" key="1">
    <citation type="submission" date="2013-01" db="EMBL/GenBank/DDBJ databases">
        <authorList>
            <person name="Harkins D.M."/>
            <person name="Durkin A.S."/>
            <person name="Brinkac L.M."/>
            <person name="Haft D.H."/>
            <person name="Selengut J.D."/>
            <person name="Sanka R."/>
            <person name="DePew J."/>
            <person name="Purushe J."/>
            <person name="Whelen A.C."/>
            <person name="Vinetz J.M."/>
            <person name="Sutton G.G."/>
            <person name="Nierman W.C."/>
            <person name="Fouts D.E."/>
        </authorList>
    </citation>
    <scope>NUCLEOTIDE SEQUENCE [LARGE SCALE GENOMIC DNA]</scope>
    <source>
        <strain evidence="1 2">2001034031</strain>
    </source>
</reference>
<dbReference type="EMBL" id="AKXB02000162">
    <property type="protein sequence ID" value="EMO87128.1"/>
    <property type="molecule type" value="Genomic_DNA"/>
</dbReference>
<protein>
    <submittedName>
        <fullName evidence="1">Uncharacterized protein</fullName>
    </submittedName>
</protein>
<proteinExistence type="predicted"/>
<organism evidence="1 2">
    <name type="scientific">Leptospira noguchii str. 2001034031</name>
    <dbReference type="NCBI Taxonomy" id="1193053"/>
    <lineage>
        <taxon>Bacteria</taxon>
        <taxon>Pseudomonadati</taxon>
        <taxon>Spirochaetota</taxon>
        <taxon>Spirochaetia</taxon>
        <taxon>Leptospirales</taxon>
        <taxon>Leptospiraceae</taxon>
        <taxon>Leptospira</taxon>
    </lineage>
</organism>
<accession>M6YLA6</accession>